<evidence type="ECO:0000256" key="3">
    <source>
        <dbReference type="ARBA" id="ARBA00022527"/>
    </source>
</evidence>
<feature type="domain" description="Protein kinase" evidence="12">
    <location>
        <begin position="4"/>
        <end position="265"/>
    </location>
</feature>
<keyword evidence="6" id="KW-0418">Kinase</keyword>
<evidence type="ECO:0000256" key="2">
    <source>
        <dbReference type="ARBA" id="ARBA00012513"/>
    </source>
</evidence>
<dbReference type="Gene3D" id="1.10.510.10">
    <property type="entry name" value="Transferase(Phosphotransferase) domain 1"/>
    <property type="match status" value="1"/>
</dbReference>
<keyword evidence="4" id="KW-0808">Transferase</keyword>
<dbReference type="AlphaFoldDB" id="A0A7N2N3J5"/>
<dbReference type="GO" id="GO:0004674">
    <property type="term" value="F:protein serine/threonine kinase activity"/>
    <property type="evidence" value="ECO:0007669"/>
    <property type="project" value="UniProtKB-KW"/>
</dbReference>
<dbReference type="InterPro" id="IPR050660">
    <property type="entry name" value="NEK_Ser/Thr_kinase"/>
</dbReference>
<reference evidence="13" key="2">
    <citation type="submission" date="2021-01" db="UniProtKB">
        <authorList>
            <consortium name="EnsemblPlants"/>
        </authorList>
    </citation>
    <scope>IDENTIFICATION</scope>
</reference>
<comment type="similarity">
    <text evidence="1">Belongs to the protein kinase superfamily. NEK Ser/Thr protein kinase family. NIMA subfamily.</text>
</comment>
<dbReference type="OMA" id="SEQMNAH"/>
<dbReference type="PROSITE" id="PS00107">
    <property type="entry name" value="PROTEIN_KINASE_ATP"/>
    <property type="match status" value="1"/>
</dbReference>
<dbReference type="PROSITE" id="PS50011">
    <property type="entry name" value="PROTEIN_KINASE_DOM"/>
    <property type="match status" value="1"/>
</dbReference>
<proteinExistence type="inferred from homology"/>
<dbReference type="InParanoid" id="A0A7N2N3J5"/>
<dbReference type="Proteomes" id="UP000594261">
    <property type="component" value="Chromosome 12"/>
</dbReference>
<evidence type="ECO:0000256" key="1">
    <source>
        <dbReference type="ARBA" id="ARBA00010886"/>
    </source>
</evidence>
<organism evidence="13 14">
    <name type="scientific">Quercus lobata</name>
    <name type="common">Valley oak</name>
    <dbReference type="NCBI Taxonomy" id="97700"/>
    <lineage>
        <taxon>Eukaryota</taxon>
        <taxon>Viridiplantae</taxon>
        <taxon>Streptophyta</taxon>
        <taxon>Embryophyta</taxon>
        <taxon>Tracheophyta</taxon>
        <taxon>Spermatophyta</taxon>
        <taxon>Magnoliopsida</taxon>
        <taxon>eudicotyledons</taxon>
        <taxon>Gunneridae</taxon>
        <taxon>Pentapetalae</taxon>
        <taxon>rosids</taxon>
        <taxon>fabids</taxon>
        <taxon>Fagales</taxon>
        <taxon>Fagaceae</taxon>
        <taxon>Quercus</taxon>
    </lineage>
</organism>
<dbReference type="InterPro" id="IPR011009">
    <property type="entry name" value="Kinase-like_dom_sf"/>
</dbReference>
<dbReference type="SUPFAM" id="SSF56112">
    <property type="entry name" value="Protein kinase-like (PK-like)"/>
    <property type="match status" value="1"/>
</dbReference>
<dbReference type="PANTHER" id="PTHR43671:SF66">
    <property type="entry name" value="SERINE_THREONINE-PROTEIN KINASE NEK2"/>
    <property type="match status" value="1"/>
</dbReference>
<comment type="catalytic activity">
    <reaction evidence="8">
        <text>L-threonyl-[protein] + ATP = O-phospho-L-threonyl-[protein] + ADP + H(+)</text>
        <dbReference type="Rhea" id="RHEA:46608"/>
        <dbReference type="Rhea" id="RHEA-COMP:11060"/>
        <dbReference type="Rhea" id="RHEA-COMP:11605"/>
        <dbReference type="ChEBI" id="CHEBI:15378"/>
        <dbReference type="ChEBI" id="CHEBI:30013"/>
        <dbReference type="ChEBI" id="CHEBI:30616"/>
        <dbReference type="ChEBI" id="CHEBI:61977"/>
        <dbReference type="ChEBI" id="CHEBI:456216"/>
        <dbReference type="EC" id="2.7.11.1"/>
    </reaction>
</comment>
<dbReference type="SMART" id="SM00220">
    <property type="entry name" value="S_TKc"/>
    <property type="match status" value="1"/>
</dbReference>
<dbReference type="Pfam" id="PF00069">
    <property type="entry name" value="Pkinase"/>
    <property type="match status" value="1"/>
</dbReference>
<evidence type="ECO:0000256" key="9">
    <source>
        <dbReference type="ARBA" id="ARBA00048679"/>
    </source>
</evidence>
<evidence type="ECO:0000256" key="11">
    <source>
        <dbReference type="RuleBase" id="RU000304"/>
    </source>
</evidence>
<dbReference type="PANTHER" id="PTHR43671">
    <property type="entry name" value="SERINE/THREONINE-PROTEIN KINASE NEK"/>
    <property type="match status" value="1"/>
</dbReference>
<evidence type="ECO:0000256" key="5">
    <source>
        <dbReference type="ARBA" id="ARBA00022741"/>
    </source>
</evidence>
<evidence type="ECO:0000313" key="14">
    <source>
        <dbReference type="Proteomes" id="UP000594261"/>
    </source>
</evidence>
<accession>A0A7N2N3J5</accession>
<dbReference type="InterPro" id="IPR017441">
    <property type="entry name" value="Protein_kinase_ATP_BS"/>
</dbReference>
<dbReference type="CDD" id="cd08215">
    <property type="entry name" value="STKc_Nek"/>
    <property type="match status" value="1"/>
</dbReference>
<keyword evidence="14" id="KW-1185">Reference proteome</keyword>
<dbReference type="PIRSF" id="PIRSF000654">
    <property type="entry name" value="Integrin-linked_kinase"/>
    <property type="match status" value="1"/>
</dbReference>
<dbReference type="GO" id="GO:0005524">
    <property type="term" value="F:ATP binding"/>
    <property type="evidence" value="ECO:0007669"/>
    <property type="project" value="UniProtKB-UniRule"/>
</dbReference>
<evidence type="ECO:0000256" key="10">
    <source>
        <dbReference type="PROSITE-ProRule" id="PRU10141"/>
    </source>
</evidence>
<sequence>MEQYEILEQIGKGSFGSALLVRHRQEKKKYVLKKIRLARQTDRSRRSAHQEMELISKVRNPFIVEYKDSWVERGCFVCIVIGYCEGGDMAEAIKRANGVHFPEEKLCKWLVQLLMALDYLHANHILHRDVKCSNIFLTKDQDIRLGDFGLAKMLTSDDLASSVVGTPSYMCPELLADIPYGSKSDIWSLGCCIYEMTAHRPPFKAYASMEVDRRCEGGQKLMIWVGGNMTSSLSSWLRRVGDLSVAVGLGSWSGWVVYVNGGDMA</sequence>
<dbReference type="EC" id="2.7.11.1" evidence="2"/>
<evidence type="ECO:0000313" key="13">
    <source>
        <dbReference type="EnsemblPlants" id="QL12p020431:mrna"/>
    </source>
</evidence>
<keyword evidence="3 11" id="KW-0723">Serine/threonine-protein kinase</keyword>
<evidence type="ECO:0000256" key="4">
    <source>
        <dbReference type="ARBA" id="ARBA00022679"/>
    </source>
</evidence>
<protein>
    <recommendedName>
        <fullName evidence="2">non-specific serine/threonine protein kinase</fullName>
        <ecNumber evidence="2">2.7.11.1</ecNumber>
    </recommendedName>
</protein>
<dbReference type="Gramene" id="QL12p020431:mrna">
    <property type="protein sequence ID" value="QL12p020431:mrna"/>
    <property type="gene ID" value="QL12p020431"/>
</dbReference>
<dbReference type="PROSITE" id="PS00108">
    <property type="entry name" value="PROTEIN_KINASE_ST"/>
    <property type="match status" value="1"/>
</dbReference>
<dbReference type="Gene3D" id="3.30.200.20">
    <property type="entry name" value="Phosphorylase Kinase, domain 1"/>
    <property type="match status" value="1"/>
</dbReference>
<comment type="catalytic activity">
    <reaction evidence="9">
        <text>L-seryl-[protein] + ATP = O-phospho-L-seryl-[protein] + ADP + H(+)</text>
        <dbReference type="Rhea" id="RHEA:17989"/>
        <dbReference type="Rhea" id="RHEA-COMP:9863"/>
        <dbReference type="Rhea" id="RHEA-COMP:11604"/>
        <dbReference type="ChEBI" id="CHEBI:15378"/>
        <dbReference type="ChEBI" id="CHEBI:29999"/>
        <dbReference type="ChEBI" id="CHEBI:30616"/>
        <dbReference type="ChEBI" id="CHEBI:83421"/>
        <dbReference type="ChEBI" id="CHEBI:456216"/>
        <dbReference type="EC" id="2.7.11.1"/>
    </reaction>
</comment>
<dbReference type="EnsemblPlants" id="QL12p020431:mrna">
    <property type="protein sequence ID" value="QL12p020431:mrna"/>
    <property type="gene ID" value="QL12p020431"/>
</dbReference>
<keyword evidence="5 10" id="KW-0547">Nucleotide-binding</keyword>
<evidence type="ECO:0000256" key="7">
    <source>
        <dbReference type="ARBA" id="ARBA00022840"/>
    </source>
</evidence>
<evidence type="ECO:0000256" key="6">
    <source>
        <dbReference type="ARBA" id="ARBA00022777"/>
    </source>
</evidence>
<dbReference type="InterPro" id="IPR008271">
    <property type="entry name" value="Ser/Thr_kinase_AS"/>
</dbReference>
<reference evidence="13 14" key="1">
    <citation type="journal article" date="2016" name="G3 (Bethesda)">
        <title>First Draft Assembly and Annotation of the Genome of a California Endemic Oak Quercus lobata Nee (Fagaceae).</title>
        <authorList>
            <person name="Sork V.L."/>
            <person name="Fitz-Gibbon S.T."/>
            <person name="Puiu D."/>
            <person name="Crepeau M."/>
            <person name="Gugger P.F."/>
            <person name="Sherman R."/>
            <person name="Stevens K."/>
            <person name="Langley C.H."/>
            <person name="Pellegrini M."/>
            <person name="Salzberg S.L."/>
        </authorList>
    </citation>
    <scope>NUCLEOTIDE SEQUENCE [LARGE SCALE GENOMIC DNA]</scope>
    <source>
        <strain evidence="13 14">cv. SW786</strain>
    </source>
</reference>
<name>A0A7N2N3J5_QUELO</name>
<evidence type="ECO:0000259" key="12">
    <source>
        <dbReference type="PROSITE" id="PS50011"/>
    </source>
</evidence>
<keyword evidence="7 10" id="KW-0067">ATP-binding</keyword>
<evidence type="ECO:0000256" key="8">
    <source>
        <dbReference type="ARBA" id="ARBA00047899"/>
    </source>
</evidence>
<dbReference type="FunFam" id="3.30.200.20:FF:000108">
    <property type="entry name" value="Serine/threonine-protein kinase Nek2"/>
    <property type="match status" value="1"/>
</dbReference>
<feature type="binding site" evidence="10">
    <location>
        <position position="33"/>
    </location>
    <ligand>
        <name>ATP</name>
        <dbReference type="ChEBI" id="CHEBI:30616"/>
    </ligand>
</feature>
<dbReference type="InterPro" id="IPR000719">
    <property type="entry name" value="Prot_kinase_dom"/>
</dbReference>
<dbReference type="EMBL" id="LRBV02000012">
    <property type="status" value="NOT_ANNOTATED_CDS"/>
    <property type="molecule type" value="Genomic_DNA"/>
</dbReference>